<dbReference type="PANTHER" id="PTHR38003:SF1">
    <property type="entry name" value="THYMIC STROMAL LYMPHOPOIETIN"/>
    <property type="match status" value="1"/>
</dbReference>
<evidence type="ECO:0000313" key="1">
    <source>
        <dbReference type="Proteomes" id="UP000694910"/>
    </source>
</evidence>
<keyword evidence="1" id="KW-1185">Reference proteome</keyword>
<protein>
    <submittedName>
        <fullName evidence="2">Thymic stromal lymphopoietin</fullName>
    </submittedName>
</protein>
<dbReference type="GeneID" id="101393596"/>
<reference evidence="2" key="1">
    <citation type="submission" date="2025-08" db="UniProtKB">
        <authorList>
            <consortium name="RefSeq"/>
        </authorList>
    </citation>
    <scope>IDENTIFICATION</scope>
</reference>
<organism evidence="1 2">
    <name type="scientific">Ceratotherium simum simum</name>
    <name type="common">Southern white rhinoceros</name>
    <dbReference type="NCBI Taxonomy" id="73337"/>
    <lineage>
        <taxon>Eukaryota</taxon>
        <taxon>Metazoa</taxon>
        <taxon>Chordata</taxon>
        <taxon>Craniata</taxon>
        <taxon>Vertebrata</taxon>
        <taxon>Euteleostomi</taxon>
        <taxon>Mammalia</taxon>
        <taxon>Eutheria</taxon>
        <taxon>Laurasiatheria</taxon>
        <taxon>Perissodactyla</taxon>
        <taxon>Rhinocerotidae</taxon>
        <taxon>Ceratotherium</taxon>
    </lineage>
</organism>
<dbReference type="InterPro" id="IPR029189">
    <property type="entry name" value="TSLP"/>
</dbReference>
<sequence>MHKQQYPVLKVGCRFGVFSPTRKELGHGNGSVGERCGLPDALLFVLSVFFRKIFILQLVGLVLTYNFADCDFEKIREKYQKVIFPALEGYMSGIKSTESNHTVYCGDRPGCLAEIKHLTFSSTQECPLLAKEILTKTNAILTHHCPGYSGIQINNTQAMKKRKKREVTANKCLTQVSNLIELWRHFSRFRRNKSSLKSYFTATK</sequence>
<dbReference type="Gene3D" id="1.20.1250.90">
    <property type="entry name" value="Thymic stromal lymphopoietin"/>
    <property type="match status" value="1"/>
</dbReference>
<gene>
    <name evidence="2" type="primary">LOC101393596</name>
</gene>
<dbReference type="Proteomes" id="UP000694910">
    <property type="component" value="Unplaced"/>
</dbReference>
<dbReference type="PANTHER" id="PTHR38003">
    <property type="entry name" value="THYMIC STROMAL LYMPHOPOIETIN"/>
    <property type="match status" value="1"/>
</dbReference>
<dbReference type="RefSeq" id="XP_014649613.1">
    <property type="nucleotide sequence ID" value="XM_014794127.1"/>
</dbReference>
<dbReference type="InterPro" id="IPR038329">
    <property type="entry name" value="TSLP_sf"/>
</dbReference>
<accession>A0ABM1DCT2</accession>
<evidence type="ECO:0000313" key="2">
    <source>
        <dbReference type="RefSeq" id="XP_014649613.1"/>
    </source>
</evidence>
<name>A0ABM1DCT2_CERSS</name>
<proteinExistence type="predicted"/>
<dbReference type="Pfam" id="PF15216">
    <property type="entry name" value="TSLP"/>
    <property type="match status" value="1"/>
</dbReference>